<protein>
    <recommendedName>
        <fullName evidence="1">Methyltransferase FkbM domain-containing protein</fullName>
    </recommendedName>
</protein>
<dbReference type="Pfam" id="PF05050">
    <property type="entry name" value="Methyltransf_21"/>
    <property type="match status" value="1"/>
</dbReference>
<keyword evidence="3" id="KW-1185">Reference proteome</keyword>
<feature type="domain" description="Methyltransferase FkbM" evidence="1">
    <location>
        <begin position="40"/>
        <end position="196"/>
    </location>
</feature>
<evidence type="ECO:0000259" key="1">
    <source>
        <dbReference type="Pfam" id="PF05050"/>
    </source>
</evidence>
<dbReference type="EMBL" id="BTSY01000001">
    <property type="protein sequence ID" value="GMT11876.1"/>
    <property type="molecule type" value="Genomic_DNA"/>
</dbReference>
<evidence type="ECO:0000313" key="3">
    <source>
        <dbReference type="Proteomes" id="UP001432322"/>
    </source>
</evidence>
<organism evidence="2 3">
    <name type="scientific">Pristionchus fissidentatus</name>
    <dbReference type="NCBI Taxonomy" id="1538716"/>
    <lineage>
        <taxon>Eukaryota</taxon>
        <taxon>Metazoa</taxon>
        <taxon>Ecdysozoa</taxon>
        <taxon>Nematoda</taxon>
        <taxon>Chromadorea</taxon>
        <taxon>Rhabditida</taxon>
        <taxon>Rhabditina</taxon>
        <taxon>Diplogasteromorpha</taxon>
        <taxon>Diplogasteroidea</taxon>
        <taxon>Neodiplogasteridae</taxon>
        <taxon>Pristionchus</taxon>
    </lineage>
</organism>
<name>A0AAV5UXX0_9BILA</name>
<dbReference type="PANTHER" id="PTHR22989:SF3">
    <property type="entry name" value="METHYLTRANSFERASE FKBM DOMAIN-CONTAINING PROTEIN"/>
    <property type="match status" value="1"/>
</dbReference>
<evidence type="ECO:0000313" key="2">
    <source>
        <dbReference type="EMBL" id="GMT11876.1"/>
    </source>
</evidence>
<feature type="non-terminal residue" evidence="2">
    <location>
        <position position="1"/>
    </location>
</feature>
<proteinExistence type="predicted"/>
<dbReference type="Proteomes" id="UP001432322">
    <property type="component" value="Unassembled WGS sequence"/>
</dbReference>
<comment type="caution">
    <text evidence="2">The sequence shown here is derived from an EMBL/GenBank/DDBJ whole genome shotgun (WGS) entry which is preliminary data.</text>
</comment>
<dbReference type="PANTHER" id="PTHR22989">
    <property type="entry name" value="UNCHARACTERIZED DUF13 C.ELEGANS"/>
    <property type="match status" value="1"/>
</dbReference>
<dbReference type="InterPro" id="IPR006342">
    <property type="entry name" value="FkbM_mtfrase"/>
</dbReference>
<feature type="non-terminal residue" evidence="2">
    <location>
        <position position="197"/>
    </location>
</feature>
<sequence length="197" mass="22366">EMVPGAVAKCASRSSISANIIRAFRNDDEQKFAVLSVDSSESTVLTIGVGNDINAEKSFREVQPNTRFFGADPISQINRKLYSTLGQFFPVAIGNETKMGFAYVLKNGFYRGETLLHLDFVVFIKHFMKMSTIDHLWIDAEGAEYGMFPMFSRGGAFEQENIVICQINMEVHNPDAQQKKLFSDFMHMLLRDKRYIL</sequence>
<gene>
    <name evidence="2" type="ORF">PFISCL1PPCAC_3173</name>
</gene>
<dbReference type="AlphaFoldDB" id="A0AAV5UXX0"/>
<reference evidence="2" key="1">
    <citation type="submission" date="2023-10" db="EMBL/GenBank/DDBJ databases">
        <title>Genome assembly of Pristionchus species.</title>
        <authorList>
            <person name="Yoshida K."/>
            <person name="Sommer R.J."/>
        </authorList>
    </citation>
    <scope>NUCLEOTIDE SEQUENCE</scope>
    <source>
        <strain evidence="2">RS5133</strain>
    </source>
</reference>
<accession>A0AAV5UXX0</accession>